<proteinExistence type="predicted"/>
<dbReference type="AlphaFoldDB" id="A0A6B0U4H1"/>
<accession>A0A6B0U4H1</accession>
<sequence length="73" mass="7450">MPSSSSVGIGLSLSASSSLVAWSRLFSCFQDRAVKSSKKPPSDSCTLVVSCASIKSLPSWAGLDGAEGSAIVR</sequence>
<evidence type="ECO:0000313" key="1">
    <source>
        <dbReference type="EMBL" id="MXU83096.1"/>
    </source>
</evidence>
<protein>
    <submittedName>
        <fullName evidence="1">Putative secreted protein</fullName>
    </submittedName>
</protein>
<name>A0A6B0U4H1_IXORI</name>
<reference evidence="1" key="1">
    <citation type="submission" date="2019-12" db="EMBL/GenBank/DDBJ databases">
        <title>An insight into the sialome of adult female Ixodes ricinus ticks feeding for 6 days.</title>
        <authorList>
            <person name="Perner J."/>
            <person name="Ribeiro J.M.C."/>
        </authorList>
    </citation>
    <scope>NUCLEOTIDE SEQUENCE</scope>
    <source>
        <strain evidence="1">Semi-engorged</strain>
        <tissue evidence="1">Salivary glands</tissue>
    </source>
</reference>
<organism evidence="1">
    <name type="scientific">Ixodes ricinus</name>
    <name type="common">Common tick</name>
    <name type="synonym">Acarus ricinus</name>
    <dbReference type="NCBI Taxonomy" id="34613"/>
    <lineage>
        <taxon>Eukaryota</taxon>
        <taxon>Metazoa</taxon>
        <taxon>Ecdysozoa</taxon>
        <taxon>Arthropoda</taxon>
        <taxon>Chelicerata</taxon>
        <taxon>Arachnida</taxon>
        <taxon>Acari</taxon>
        <taxon>Parasitiformes</taxon>
        <taxon>Ixodida</taxon>
        <taxon>Ixodoidea</taxon>
        <taxon>Ixodidae</taxon>
        <taxon>Ixodinae</taxon>
        <taxon>Ixodes</taxon>
    </lineage>
</organism>
<dbReference type="EMBL" id="GIFC01001013">
    <property type="protein sequence ID" value="MXU83096.1"/>
    <property type="molecule type" value="Transcribed_RNA"/>
</dbReference>